<comment type="caution">
    <text evidence="3">The sequence shown here is derived from an EMBL/GenBank/DDBJ whole genome shotgun (WGS) entry which is preliminary data.</text>
</comment>
<dbReference type="RefSeq" id="WP_381575150.1">
    <property type="nucleotide sequence ID" value="NZ_JBHRUX010000004.1"/>
</dbReference>
<reference evidence="3" key="2">
    <citation type="submission" date="2020-09" db="EMBL/GenBank/DDBJ databases">
        <authorList>
            <person name="Sun Q."/>
            <person name="Ohkuma M."/>
        </authorList>
    </citation>
    <scope>NUCLEOTIDE SEQUENCE</scope>
    <source>
        <strain evidence="3">JCM 5016</strain>
    </source>
</reference>
<feature type="region of interest" description="Disordered" evidence="1">
    <location>
        <begin position="161"/>
        <end position="213"/>
    </location>
</feature>
<sequence length="213" mass="21960">MRVINVGQVVASVAAGAMLTIAVTLVVQVYGGGQQDLPDSGAGAQQSDDAVGREWRIDTAAQLIEDSFMLLQARTGEQTPPPQERTHTTGQAFLPYGAVEVRRRGHLRLLVFGRPPGEVIAGAAGWLGGTARDPRVTHTGRTLSAAVAVAAIVIAVFGPEQDANNRQGDPPATATTPTSWTMSPSASLGTTAPPGQTPRPGPSVASVTPAGPW</sequence>
<evidence type="ECO:0000313" key="3">
    <source>
        <dbReference type="EMBL" id="GGZ80504.1"/>
    </source>
</evidence>
<accession>A0A918R1A8</accession>
<feature type="compositionally biased region" description="Low complexity" evidence="1">
    <location>
        <begin position="170"/>
        <end position="187"/>
    </location>
</feature>
<evidence type="ECO:0000256" key="2">
    <source>
        <dbReference type="SAM" id="Phobius"/>
    </source>
</evidence>
<proteinExistence type="predicted"/>
<name>A0A918R1A8_9ACTN</name>
<protein>
    <submittedName>
        <fullName evidence="3">Uncharacterized protein</fullName>
    </submittedName>
</protein>
<evidence type="ECO:0000256" key="1">
    <source>
        <dbReference type="SAM" id="MobiDB-lite"/>
    </source>
</evidence>
<keyword evidence="2" id="KW-1133">Transmembrane helix</keyword>
<dbReference type="AlphaFoldDB" id="A0A918R1A8"/>
<feature type="transmembrane region" description="Helical" evidence="2">
    <location>
        <begin position="6"/>
        <end position="27"/>
    </location>
</feature>
<dbReference type="Proteomes" id="UP000623010">
    <property type="component" value="Unassembled WGS sequence"/>
</dbReference>
<keyword evidence="4" id="KW-1185">Reference proteome</keyword>
<dbReference type="EMBL" id="BMWH01000004">
    <property type="protein sequence ID" value="GGZ80504.1"/>
    <property type="molecule type" value="Genomic_DNA"/>
</dbReference>
<keyword evidence="2" id="KW-0812">Transmembrane</keyword>
<keyword evidence="2" id="KW-0472">Membrane</keyword>
<evidence type="ECO:0000313" key="4">
    <source>
        <dbReference type="Proteomes" id="UP000623010"/>
    </source>
</evidence>
<gene>
    <name evidence="3" type="ORF">GCM10010389_17960</name>
</gene>
<reference evidence="3" key="1">
    <citation type="journal article" date="2014" name="Int. J. Syst. Evol. Microbiol.">
        <title>Complete genome sequence of Corynebacterium casei LMG S-19264T (=DSM 44701T), isolated from a smear-ripened cheese.</title>
        <authorList>
            <consortium name="US DOE Joint Genome Institute (JGI-PGF)"/>
            <person name="Walter F."/>
            <person name="Albersmeier A."/>
            <person name="Kalinowski J."/>
            <person name="Ruckert C."/>
        </authorList>
    </citation>
    <scope>NUCLEOTIDE SEQUENCE</scope>
    <source>
        <strain evidence="3">JCM 5016</strain>
    </source>
</reference>
<organism evidence="3 4">
    <name type="scientific">Streptomyces echinoruber</name>
    <dbReference type="NCBI Taxonomy" id="68898"/>
    <lineage>
        <taxon>Bacteria</taxon>
        <taxon>Bacillati</taxon>
        <taxon>Actinomycetota</taxon>
        <taxon>Actinomycetes</taxon>
        <taxon>Kitasatosporales</taxon>
        <taxon>Streptomycetaceae</taxon>
        <taxon>Streptomyces</taxon>
    </lineage>
</organism>